<dbReference type="GO" id="GO:0046872">
    <property type="term" value="F:metal ion binding"/>
    <property type="evidence" value="ECO:0007669"/>
    <property type="project" value="UniProtKB-KW"/>
</dbReference>
<evidence type="ECO:0000256" key="5">
    <source>
        <dbReference type="ARBA" id="ARBA00023157"/>
    </source>
</evidence>
<feature type="domain" description="SMB" evidence="8">
    <location>
        <begin position="512"/>
        <end position="555"/>
    </location>
</feature>
<dbReference type="Proteomes" id="UP001274896">
    <property type="component" value="Unassembled WGS sequence"/>
</dbReference>
<dbReference type="InterPro" id="IPR000477">
    <property type="entry name" value="RT_dom"/>
</dbReference>
<dbReference type="InterPro" id="IPR017850">
    <property type="entry name" value="Alkaline_phosphatase_core_sf"/>
</dbReference>
<evidence type="ECO:0000313" key="10">
    <source>
        <dbReference type="Proteomes" id="UP001274896"/>
    </source>
</evidence>
<dbReference type="InterPro" id="IPR044929">
    <property type="entry name" value="DNA/RNA_non-sp_Endonuclease_sf"/>
</dbReference>
<dbReference type="GO" id="GO:0005576">
    <property type="term" value="C:extracellular region"/>
    <property type="evidence" value="ECO:0007669"/>
    <property type="project" value="UniProtKB-SubCell"/>
</dbReference>
<dbReference type="Gene3D" id="4.10.410.20">
    <property type="match status" value="2"/>
</dbReference>
<dbReference type="SMART" id="SM00201">
    <property type="entry name" value="SO"/>
    <property type="match status" value="2"/>
</dbReference>
<accession>A0AAE0QPI8</accession>
<dbReference type="SUPFAM" id="SSF53649">
    <property type="entry name" value="Alkaline phosphatase-like"/>
    <property type="match status" value="1"/>
</dbReference>
<keyword evidence="10" id="KW-1185">Reference proteome</keyword>
<dbReference type="PROSITE" id="PS00524">
    <property type="entry name" value="SMB_1"/>
    <property type="match status" value="2"/>
</dbReference>
<keyword evidence="4" id="KW-0378">Hydrolase</keyword>
<dbReference type="InterPro" id="IPR020821">
    <property type="entry name" value="ENPP1-3/EXOG-like_nuc-like"/>
</dbReference>
<dbReference type="AlphaFoldDB" id="A0AAE0QPI8"/>
<dbReference type="PROSITE" id="PS50958">
    <property type="entry name" value="SMB_2"/>
    <property type="match status" value="2"/>
</dbReference>
<evidence type="ECO:0000259" key="8">
    <source>
        <dbReference type="PROSITE" id="PS50958"/>
    </source>
</evidence>
<keyword evidence="2" id="KW-0964">Secreted</keyword>
<dbReference type="Gene3D" id="3.40.720.10">
    <property type="entry name" value="Alkaline Phosphatase, subunit A"/>
    <property type="match status" value="1"/>
</dbReference>
<dbReference type="PANTHER" id="PTHR10151">
    <property type="entry name" value="ECTONUCLEOTIDE PYROPHOSPHATASE/PHOSPHODIESTERASE"/>
    <property type="match status" value="1"/>
</dbReference>
<dbReference type="FunFam" id="4.10.410.20:FF:000001">
    <property type="entry name" value="Ectonucleotide pyrophosphatase/phosphodiesterase family member 2"/>
    <property type="match status" value="1"/>
</dbReference>
<dbReference type="Pfam" id="PF01663">
    <property type="entry name" value="Phosphodiest"/>
    <property type="match status" value="1"/>
</dbReference>
<comment type="caution">
    <text evidence="9">The sequence shown here is derived from an EMBL/GenBank/DDBJ whole genome shotgun (WGS) entry which is preliminary data.</text>
</comment>
<dbReference type="SUPFAM" id="SSF90188">
    <property type="entry name" value="Somatomedin B domain"/>
    <property type="match status" value="2"/>
</dbReference>
<evidence type="ECO:0000256" key="3">
    <source>
        <dbReference type="ARBA" id="ARBA00022723"/>
    </source>
</evidence>
<dbReference type="Pfam" id="PF03372">
    <property type="entry name" value="Exo_endo_phos"/>
    <property type="match status" value="1"/>
</dbReference>
<reference evidence="9" key="1">
    <citation type="submission" date="2023-06" db="EMBL/GenBank/DDBJ databases">
        <title>Male Hemibagrus guttatus genome.</title>
        <authorList>
            <person name="Bian C."/>
        </authorList>
    </citation>
    <scope>NUCLEOTIDE SEQUENCE</scope>
    <source>
        <strain evidence="9">Male_cb2023</strain>
        <tissue evidence="9">Muscle</tissue>
    </source>
</reference>
<dbReference type="Pfam" id="PF01033">
    <property type="entry name" value="Somatomedin_B"/>
    <property type="match status" value="2"/>
</dbReference>
<protein>
    <recommendedName>
        <fullName evidence="8">SMB domain-containing protein</fullName>
    </recommendedName>
</protein>
<dbReference type="InterPro" id="IPR001212">
    <property type="entry name" value="Somatomedin_B_dom"/>
</dbReference>
<dbReference type="CDD" id="cd09076">
    <property type="entry name" value="L1-EN"/>
    <property type="match status" value="1"/>
</dbReference>
<dbReference type="InterPro" id="IPR002591">
    <property type="entry name" value="Phosphodiest/P_Trfase"/>
</dbReference>
<dbReference type="SUPFAM" id="SSF54060">
    <property type="entry name" value="His-Me finger endonucleases"/>
    <property type="match status" value="1"/>
</dbReference>
<proteinExistence type="predicted"/>
<dbReference type="SMART" id="SM00477">
    <property type="entry name" value="NUC"/>
    <property type="match status" value="1"/>
</dbReference>
<name>A0AAE0QPI8_9TELE</name>
<keyword evidence="7" id="KW-0175">Coiled coil</keyword>
<dbReference type="Gene3D" id="3.60.10.10">
    <property type="entry name" value="Endonuclease/exonuclease/phosphatase"/>
    <property type="match status" value="1"/>
</dbReference>
<dbReference type="GO" id="GO:0047429">
    <property type="term" value="F:nucleoside triphosphate diphosphatase activity"/>
    <property type="evidence" value="ECO:0007669"/>
    <property type="project" value="TreeGrafter"/>
</dbReference>
<dbReference type="Pfam" id="PF00078">
    <property type="entry name" value="RVT_1"/>
    <property type="match status" value="1"/>
</dbReference>
<organism evidence="9 10">
    <name type="scientific">Hemibagrus guttatus</name>
    <dbReference type="NCBI Taxonomy" id="175788"/>
    <lineage>
        <taxon>Eukaryota</taxon>
        <taxon>Metazoa</taxon>
        <taxon>Chordata</taxon>
        <taxon>Craniata</taxon>
        <taxon>Vertebrata</taxon>
        <taxon>Euteleostomi</taxon>
        <taxon>Actinopterygii</taxon>
        <taxon>Neopterygii</taxon>
        <taxon>Teleostei</taxon>
        <taxon>Ostariophysi</taxon>
        <taxon>Siluriformes</taxon>
        <taxon>Bagridae</taxon>
        <taxon>Hemibagrus</taxon>
    </lineage>
</organism>
<dbReference type="InterPro" id="IPR005135">
    <property type="entry name" value="Endo/exonuclease/phosphatase"/>
</dbReference>
<evidence type="ECO:0000256" key="1">
    <source>
        <dbReference type="ARBA" id="ARBA00004613"/>
    </source>
</evidence>
<gene>
    <name evidence="9" type="ORF">QTP70_024632</name>
</gene>
<dbReference type="InterPro" id="IPR044925">
    <property type="entry name" value="His-Me_finger_sf"/>
</dbReference>
<dbReference type="PANTHER" id="PTHR10151:SF107">
    <property type="entry name" value="ECTONUCLEOTIDE PYROPHOSPHATASE_PHOSPHODIESTERASE FAMILY MEMBER 3"/>
    <property type="match status" value="1"/>
</dbReference>
<evidence type="ECO:0000256" key="2">
    <source>
        <dbReference type="ARBA" id="ARBA00022525"/>
    </source>
</evidence>
<evidence type="ECO:0000313" key="9">
    <source>
        <dbReference type="EMBL" id="KAK3526353.1"/>
    </source>
</evidence>
<feature type="non-terminal residue" evidence="9">
    <location>
        <position position="1"/>
    </location>
</feature>
<dbReference type="InterPro" id="IPR036024">
    <property type="entry name" value="Somatomedin_B-like_dom_sf"/>
</dbReference>
<dbReference type="EMBL" id="JAUCMX010000013">
    <property type="protein sequence ID" value="KAK3526353.1"/>
    <property type="molecule type" value="Genomic_DNA"/>
</dbReference>
<feature type="domain" description="SMB" evidence="8">
    <location>
        <begin position="468"/>
        <end position="511"/>
    </location>
</feature>
<evidence type="ECO:0000256" key="4">
    <source>
        <dbReference type="ARBA" id="ARBA00022801"/>
    </source>
</evidence>
<dbReference type="GO" id="GO:0003676">
    <property type="term" value="F:nucleic acid binding"/>
    <property type="evidence" value="ECO:0007669"/>
    <property type="project" value="InterPro"/>
</dbReference>
<comment type="subcellular location">
    <subcellularLocation>
        <location evidence="1">Secreted</location>
    </subcellularLocation>
</comment>
<evidence type="ECO:0000256" key="7">
    <source>
        <dbReference type="SAM" id="Coils"/>
    </source>
</evidence>
<dbReference type="SUPFAM" id="SSF56219">
    <property type="entry name" value="DNase I-like"/>
    <property type="match status" value="1"/>
</dbReference>
<sequence length="1196" mass="136092">KGRELADMMERRKVDILCVQETRWKGSKARSIGAGFKLFYYGVDSKRNGVGVVLKEEFVRNVLEVKRVSDRVMSLKLEFEGVMLNVVSGYAPQVGCELKEKERFWSELDEVMESIPTGERVVIGADFNGHVGEGNTGDEEVMGKFGVKERNLEGQMVVDFAKRMDMGVVNTYFQKREEHRVTYKSGGRRTQVDYILCRRGNLKEISDCKVVVGESVARQHRMVVCRMTLMVCKKKRPKIEKKTKWWKLKKEECCEEFRQKLRQALGGQVVLPDDWETTAEVIRETGRKVLGVSSGRRKEDKETWWWNEEVQDSIQRKRLAKKKWDMDRTEENRQEYKELQRRVKREYRDGQKELHCVFVDLEKAYDRVPREELWYCMRKSGVAEKYVRVVQDMYERSRTVVRCAVGQTEEFNVEVGLHQGSALSPFLFAIVMDQLSEEIGTLAVSVVTIILGLGLGLGLQLQQCKNKLPDSCRNRCYEPYDHESSACRCDAQCANSNSCCYDFSDVCFQPIESWDCTPLRCGEKRISGSKCHCSSECVSAGDCCTNYGIVCNGMTPWVQDQCVKLSSPKCPSNFKKQPLLLISLDGLRAEYQHTWNSLIPVLDKLRKCGTSSAFMQPVFPSKTFPNHYSIVTGLYSESHGLVDNNMYDPVFNASFSLSNAEKDKARWYLGQPIWLTVMDQGLRAGTFFWPGSDVQINGTFPNIYEQYNGTIPFEQRVFTILKWLQMPDDQRPDFYTLYLEEPDKSGHNFGPVSGGLISAIQGVDNVIGQLMNGLKQLDLHECINIIIVADHGMAETSCNRMEILQNFIGDVSHLYVNEGPFGRIRAVNETVAFDAEGLVAKLTCKKPDQKIKPYLKPYLPKRFHYAHSRRIEDVNVLVESLWLFERYPGSLRFCSGGNHGYDNDDPNMQAMFLSYGPKFNFQTEVEPFSNIELYNLMCDILEITPAPNNGTHGSLNHLLHSPPYTPQPPVEQSAPSQCPLTSLESTNPLGCSCHSLDAINLNSRLNLSDTEVSKSVSKHLLFGRPLVLRSNLDYCVLHHHEFISAYSKDQLMPLWSSFTVEKQAGGGSGSLPAVIPDCLRADVRIQVDQSPTCNEYNSSTNVTYAFLYPPNLNSTAEEQYDGLTLSNVVPMYPAFKKVWQYFHNVLLLKYSSQYNSINVVTGPAFDYNFDGQIDTADQIKQDSLSKSILLQLVNFQ</sequence>
<dbReference type="Gene3D" id="3.40.570.10">
    <property type="entry name" value="Extracellular Endonuclease, subunit A"/>
    <property type="match status" value="1"/>
</dbReference>
<evidence type="ECO:0000256" key="6">
    <source>
        <dbReference type="ARBA" id="ARBA00023180"/>
    </source>
</evidence>
<keyword evidence="3" id="KW-0479">Metal-binding</keyword>
<keyword evidence="6" id="KW-0325">Glycoprotein</keyword>
<feature type="coiled-coil region" evidence="7">
    <location>
        <begin position="319"/>
        <end position="349"/>
    </location>
</feature>
<dbReference type="InterPro" id="IPR036691">
    <property type="entry name" value="Endo/exonu/phosph_ase_sf"/>
</dbReference>
<dbReference type="CDD" id="cd16018">
    <property type="entry name" value="Enpp"/>
    <property type="match status" value="1"/>
</dbReference>
<dbReference type="GO" id="GO:0009143">
    <property type="term" value="P:nucleoside triphosphate catabolic process"/>
    <property type="evidence" value="ECO:0007669"/>
    <property type="project" value="TreeGrafter"/>
</dbReference>
<keyword evidence="5" id="KW-1015">Disulfide bond</keyword>